<feature type="transmembrane region" description="Helical" evidence="2">
    <location>
        <begin position="12"/>
        <end position="31"/>
    </location>
</feature>
<organism evidence="3">
    <name type="scientific">Lepeophtheirus salmonis</name>
    <name type="common">Salmon louse</name>
    <name type="synonym">Caligus salmonis</name>
    <dbReference type="NCBI Taxonomy" id="72036"/>
    <lineage>
        <taxon>Eukaryota</taxon>
        <taxon>Metazoa</taxon>
        <taxon>Ecdysozoa</taxon>
        <taxon>Arthropoda</taxon>
        <taxon>Crustacea</taxon>
        <taxon>Multicrustacea</taxon>
        <taxon>Hexanauplia</taxon>
        <taxon>Copepoda</taxon>
        <taxon>Siphonostomatoida</taxon>
        <taxon>Caligidae</taxon>
        <taxon>Lepeophtheirus</taxon>
    </lineage>
</organism>
<feature type="region of interest" description="Disordered" evidence="1">
    <location>
        <begin position="37"/>
        <end position="60"/>
    </location>
</feature>
<evidence type="ECO:0000256" key="2">
    <source>
        <dbReference type="SAM" id="Phobius"/>
    </source>
</evidence>
<keyword evidence="2" id="KW-0472">Membrane</keyword>
<dbReference type="EMBL" id="HACA01027352">
    <property type="protein sequence ID" value="CDW44713.1"/>
    <property type="molecule type" value="Transcribed_RNA"/>
</dbReference>
<keyword evidence="2" id="KW-0812">Transmembrane</keyword>
<evidence type="ECO:0000256" key="1">
    <source>
        <dbReference type="SAM" id="MobiDB-lite"/>
    </source>
</evidence>
<protein>
    <submittedName>
        <fullName evidence="3">Uncharacterized protein</fullName>
    </submittedName>
</protein>
<dbReference type="AlphaFoldDB" id="A0A0K2V2E7"/>
<proteinExistence type="predicted"/>
<name>A0A0K2V2E7_LEPSM</name>
<accession>A0A0K2V2E7</accession>
<keyword evidence="2" id="KW-1133">Transmembrane helix</keyword>
<reference evidence="3" key="1">
    <citation type="submission" date="2014-05" db="EMBL/GenBank/DDBJ databases">
        <authorList>
            <person name="Chronopoulou M."/>
        </authorList>
    </citation>
    <scope>NUCLEOTIDE SEQUENCE</scope>
    <source>
        <tissue evidence="3">Whole organism</tissue>
    </source>
</reference>
<sequence length="148" mass="17126">MALSPAEGSLIFFVLYSVLITVLLVVLLLLYRRKKSRDSQKNSRNPPHQLPYHENKSFQEDNPVIFVSNATQKRPNNQINEQSFHPEISTVEYEVQRQRNISRGEESLASFKSVVDNYNEDFASVRSDSFHTLYDEVTLYSSSPKNVR</sequence>
<evidence type="ECO:0000313" key="3">
    <source>
        <dbReference type="EMBL" id="CDW44713.1"/>
    </source>
</evidence>